<keyword evidence="9 15" id="KW-0808">Transferase</keyword>
<dbReference type="InterPro" id="IPR029026">
    <property type="entry name" value="tRNA_m1G_MTases_N"/>
</dbReference>
<evidence type="ECO:0000256" key="10">
    <source>
        <dbReference type="ARBA" id="ARBA00022691"/>
    </source>
</evidence>
<dbReference type="HAMAP" id="MF_00605">
    <property type="entry name" value="TrmD"/>
    <property type="match status" value="1"/>
</dbReference>
<evidence type="ECO:0000256" key="6">
    <source>
        <dbReference type="ARBA" id="ARBA00014679"/>
    </source>
</evidence>
<evidence type="ECO:0000256" key="2">
    <source>
        <dbReference type="ARBA" id="ARBA00004496"/>
    </source>
</evidence>
<evidence type="ECO:0000256" key="1">
    <source>
        <dbReference type="ARBA" id="ARBA00002634"/>
    </source>
</evidence>
<dbReference type="Proteomes" id="UP000217210">
    <property type="component" value="Chromosome"/>
</dbReference>
<accession>A0A249L468</accession>
<dbReference type="FunFam" id="3.40.1280.10:FF:000001">
    <property type="entry name" value="tRNA (guanine-N(1)-)-methyltransferase"/>
    <property type="match status" value="1"/>
</dbReference>
<feature type="domain" description="tRNA methyltransferase TRMD/TRM10-type" evidence="18">
    <location>
        <begin position="2"/>
        <end position="229"/>
    </location>
</feature>
<dbReference type="SUPFAM" id="SSF75217">
    <property type="entry name" value="alpha/beta knot"/>
    <property type="match status" value="1"/>
</dbReference>
<evidence type="ECO:0000313" key="19">
    <source>
        <dbReference type="EMBL" id="ASY23739.1"/>
    </source>
</evidence>
<dbReference type="EC" id="2.1.1.228" evidence="5 15"/>
<dbReference type="Gene3D" id="1.10.1270.20">
    <property type="entry name" value="tRNA(m1g37)methyltransferase, domain 2"/>
    <property type="match status" value="1"/>
</dbReference>
<keyword evidence="8 15" id="KW-0489">Methyltransferase</keyword>
<feature type="binding site" evidence="15 16">
    <location>
        <begin position="138"/>
        <end position="143"/>
    </location>
    <ligand>
        <name>S-adenosyl-L-methionine</name>
        <dbReference type="ChEBI" id="CHEBI:59789"/>
    </ligand>
</feature>
<dbReference type="AlphaFoldDB" id="A0A249L468"/>
<dbReference type="PIRSF" id="PIRSF000386">
    <property type="entry name" value="tRNA_mtase"/>
    <property type="match status" value="1"/>
</dbReference>
<keyword evidence="20" id="KW-1185">Reference proteome</keyword>
<evidence type="ECO:0000256" key="15">
    <source>
        <dbReference type="HAMAP-Rule" id="MF_00605"/>
    </source>
</evidence>
<dbReference type="NCBIfam" id="TIGR00088">
    <property type="entry name" value="trmD"/>
    <property type="match status" value="1"/>
</dbReference>
<dbReference type="GO" id="GO:0002939">
    <property type="term" value="P:tRNA N1-guanine methylation"/>
    <property type="evidence" value="ECO:0007669"/>
    <property type="project" value="TreeGrafter"/>
</dbReference>
<dbReference type="InterPro" id="IPR023148">
    <property type="entry name" value="tRNA_m1G_MeTrfase_C_sf"/>
</dbReference>
<proteinExistence type="inferred from homology"/>
<evidence type="ECO:0000256" key="14">
    <source>
        <dbReference type="ARBA" id="ARBA00047783"/>
    </source>
</evidence>
<evidence type="ECO:0000256" key="13">
    <source>
        <dbReference type="ARBA" id="ARBA00033392"/>
    </source>
</evidence>
<comment type="catalytic activity">
    <reaction evidence="14 15 17">
        <text>guanosine(37) in tRNA + S-adenosyl-L-methionine = N(1)-methylguanosine(37) in tRNA + S-adenosyl-L-homocysteine + H(+)</text>
        <dbReference type="Rhea" id="RHEA:36899"/>
        <dbReference type="Rhea" id="RHEA-COMP:10145"/>
        <dbReference type="Rhea" id="RHEA-COMP:10147"/>
        <dbReference type="ChEBI" id="CHEBI:15378"/>
        <dbReference type="ChEBI" id="CHEBI:57856"/>
        <dbReference type="ChEBI" id="CHEBI:59789"/>
        <dbReference type="ChEBI" id="CHEBI:73542"/>
        <dbReference type="ChEBI" id="CHEBI:74269"/>
        <dbReference type="EC" id="2.1.1.228"/>
    </reaction>
</comment>
<dbReference type="NCBIfam" id="NF000648">
    <property type="entry name" value="PRK00026.1"/>
    <property type="match status" value="1"/>
</dbReference>
<comment type="subcellular location">
    <subcellularLocation>
        <location evidence="2 15 17">Cytoplasm</location>
    </subcellularLocation>
</comment>
<dbReference type="InterPro" id="IPR029028">
    <property type="entry name" value="Alpha/beta_knot_MTases"/>
</dbReference>
<evidence type="ECO:0000256" key="16">
    <source>
        <dbReference type="PIRSR" id="PIRSR000386-1"/>
    </source>
</evidence>
<comment type="function">
    <text evidence="1 15 17">Specifically methylates guanosine-37 in various tRNAs.</text>
</comment>
<dbReference type="InterPro" id="IPR002649">
    <property type="entry name" value="tRNA_m1G_MeTrfase_TrmD"/>
</dbReference>
<gene>
    <name evidence="15" type="primary">trmD</name>
    <name evidence="19" type="ORF">B1sIIB91_02235</name>
</gene>
<comment type="similarity">
    <text evidence="3 15 17">Belongs to the RNA methyltransferase TrmD family.</text>
</comment>
<reference evidence="19 20" key="1">
    <citation type="submission" date="2016-07" db="EMBL/GenBank/DDBJ databases">
        <title>High microdiversification within the ubiquitous acI lineage of Actinobacteria.</title>
        <authorList>
            <person name="Neuenschwander S.M."/>
            <person name="Salcher M."/>
            <person name="Ghai R."/>
            <person name="Pernthaler J."/>
        </authorList>
    </citation>
    <scope>NUCLEOTIDE SEQUENCE [LARGE SCALE GENOMIC DNA]</scope>
    <source>
        <strain evidence="19">MMS-IIB-91</strain>
    </source>
</reference>
<dbReference type="InterPro" id="IPR016009">
    <property type="entry name" value="tRNA_MeTrfase_TRMD/TRM10"/>
</dbReference>
<keyword evidence="11 15" id="KW-0819">tRNA processing</keyword>
<evidence type="ECO:0000256" key="12">
    <source>
        <dbReference type="ARBA" id="ARBA00029736"/>
    </source>
</evidence>
<evidence type="ECO:0000313" key="20">
    <source>
        <dbReference type="Proteomes" id="UP000217210"/>
    </source>
</evidence>
<dbReference type="EMBL" id="CP016779">
    <property type="protein sequence ID" value="ASY23739.1"/>
    <property type="molecule type" value="Genomic_DNA"/>
</dbReference>
<evidence type="ECO:0000256" key="17">
    <source>
        <dbReference type="RuleBase" id="RU003464"/>
    </source>
</evidence>
<keyword evidence="7 15" id="KW-0963">Cytoplasm</keyword>
<dbReference type="KEGG" id="nab:B1sIIB91_02235"/>
<sequence length="233" mass="25692">MLRFDLISIFPEYLQPLKLSLLGKAADKGLLSINIHDLRDQTTDVHHSVDDTPYGGGAGMVMLADPWADAIDAIADDKSEVDLIILTPAGKKFDQKMATLFSSKKQLIFACGRYEGIDARVGEYYRAKSNFKVHEVSIGDYVLGGGEVAAMVIIEATARLLPGVLGNPDSLKEESHSISGNNDEQLVEYPNYTKPAIWRGLEVPPVLLSGNHGEIAKWRKAEAERRTRQLNQE</sequence>
<name>A0A249L468_9ACTN</name>
<dbReference type="Pfam" id="PF01746">
    <property type="entry name" value="tRNA_m1G_MT"/>
    <property type="match status" value="1"/>
</dbReference>
<keyword evidence="10 15" id="KW-0949">S-adenosyl-L-methionine</keyword>
<organism evidence="19 20">
    <name type="scientific">Candidatus Nanopelagicus abundans</name>
    <dbReference type="NCBI Taxonomy" id="1884916"/>
    <lineage>
        <taxon>Bacteria</taxon>
        <taxon>Bacillati</taxon>
        <taxon>Actinomycetota</taxon>
        <taxon>Actinomycetes</taxon>
        <taxon>Candidatus Nanopelagicales</taxon>
        <taxon>Candidatus Nanopelagicaceae</taxon>
        <taxon>Candidatus Nanopelagicus</taxon>
    </lineage>
</organism>
<evidence type="ECO:0000259" key="18">
    <source>
        <dbReference type="Pfam" id="PF01746"/>
    </source>
</evidence>
<feature type="binding site" evidence="15 16">
    <location>
        <position position="112"/>
    </location>
    <ligand>
        <name>S-adenosyl-L-methionine</name>
        <dbReference type="ChEBI" id="CHEBI:59789"/>
    </ligand>
</feature>
<evidence type="ECO:0000256" key="5">
    <source>
        <dbReference type="ARBA" id="ARBA00012807"/>
    </source>
</evidence>
<dbReference type="Gene3D" id="3.40.1280.10">
    <property type="match status" value="1"/>
</dbReference>
<dbReference type="GO" id="GO:0005829">
    <property type="term" value="C:cytosol"/>
    <property type="evidence" value="ECO:0007669"/>
    <property type="project" value="TreeGrafter"/>
</dbReference>
<dbReference type="GO" id="GO:0052906">
    <property type="term" value="F:tRNA (guanine(37)-N1)-methyltransferase activity"/>
    <property type="evidence" value="ECO:0007669"/>
    <property type="project" value="UniProtKB-UniRule"/>
</dbReference>
<dbReference type="PANTHER" id="PTHR46417">
    <property type="entry name" value="TRNA (GUANINE-N(1)-)-METHYLTRANSFERASE"/>
    <property type="match status" value="1"/>
</dbReference>
<evidence type="ECO:0000256" key="11">
    <source>
        <dbReference type="ARBA" id="ARBA00022694"/>
    </source>
</evidence>
<comment type="subunit">
    <text evidence="4 15 17">Homodimer.</text>
</comment>
<dbReference type="CDD" id="cd18080">
    <property type="entry name" value="TrmD-like"/>
    <property type="match status" value="1"/>
</dbReference>
<evidence type="ECO:0000256" key="4">
    <source>
        <dbReference type="ARBA" id="ARBA00011738"/>
    </source>
</evidence>
<evidence type="ECO:0000256" key="7">
    <source>
        <dbReference type="ARBA" id="ARBA00022490"/>
    </source>
</evidence>
<evidence type="ECO:0000256" key="3">
    <source>
        <dbReference type="ARBA" id="ARBA00007630"/>
    </source>
</evidence>
<evidence type="ECO:0000256" key="8">
    <source>
        <dbReference type="ARBA" id="ARBA00022603"/>
    </source>
</evidence>
<dbReference type="PANTHER" id="PTHR46417:SF1">
    <property type="entry name" value="TRNA (GUANINE-N(1)-)-METHYLTRANSFERASE"/>
    <property type="match status" value="1"/>
</dbReference>
<protein>
    <recommendedName>
        <fullName evidence="6 15">tRNA (guanine-N(1)-)-methyltransferase</fullName>
        <ecNumber evidence="5 15">2.1.1.228</ecNumber>
    </recommendedName>
    <alternativeName>
        <fullName evidence="12 15">M1G-methyltransferase</fullName>
    </alternativeName>
    <alternativeName>
        <fullName evidence="13 15">tRNA [GM37] methyltransferase</fullName>
    </alternativeName>
</protein>
<evidence type="ECO:0000256" key="9">
    <source>
        <dbReference type="ARBA" id="ARBA00022679"/>
    </source>
</evidence>
<dbReference type="OrthoDB" id="9807416at2"/>